<keyword evidence="11" id="KW-0479">Metal-binding</keyword>
<dbReference type="PANTHER" id="PTHR42837:SF2">
    <property type="entry name" value="MEMBRANE METALLOPROTEASE ARASP2, CHLOROPLASTIC-RELATED"/>
    <property type="match status" value="1"/>
</dbReference>
<evidence type="ECO:0000256" key="2">
    <source>
        <dbReference type="ARBA" id="ARBA00004141"/>
    </source>
</evidence>
<evidence type="ECO:0000256" key="11">
    <source>
        <dbReference type="RuleBase" id="RU362031"/>
    </source>
</evidence>
<keyword evidence="7 11" id="KW-0862">Zinc</keyword>
<dbReference type="Proteomes" id="UP001172778">
    <property type="component" value="Unassembled WGS sequence"/>
</dbReference>
<evidence type="ECO:0000313" key="14">
    <source>
        <dbReference type="Proteomes" id="UP001172778"/>
    </source>
</evidence>
<evidence type="ECO:0000256" key="10">
    <source>
        <dbReference type="ARBA" id="ARBA00023136"/>
    </source>
</evidence>
<dbReference type="PANTHER" id="PTHR42837">
    <property type="entry name" value="REGULATOR OF SIGMA-E PROTEASE RSEP"/>
    <property type="match status" value="1"/>
</dbReference>
<evidence type="ECO:0000256" key="5">
    <source>
        <dbReference type="ARBA" id="ARBA00022692"/>
    </source>
</evidence>
<evidence type="ECO:0000259" key="12">
    <source>
        <dbReference type="PROSITE" id="PS50106"/>
    </source>
</evidence>
<dbReference type="CDD" id="cd23081">
    <property type="entry name" value="cpPDZ_EcRseP-like"/>
    <property type="match status" value="1"/>
</dbReference>
<evidence type="ECO:0000256" key="1">
    <source>
        <dbReference type="ARBA" id="ARBA00001947"/>
    </source>
</evidence>
<protein>
    <recommendedName>
        <fullName evidence="11">Zinc metalloprotease</fullName>
        <ecNumber evidence="11">3.4.24.-</ecNumber>
    </recommendedName>
</protein>
<proteinExistence type="inferred from homology"/>
<feature type="transmembrane region" description="Helical" evidence="11">
    <location>
        <begin position="6"/>
        <end position="28"/>
    </location>
</feature>
<keyword evidence="6 11" id="KW-0378">Hydrolase</keyword>
<evidence type="ECO:0000256" key="4">
    <source>
        <dbReference type="ARBA" id="ARBA00022670"/>
    </source>
</evidence>
<keyword evidence="5 11" id="KW-0812">Transmembrane</keyword>
<dbReference type="RefSeq" id="WP_284100936.1">
    <property type="nucleotide sequence ID" value="NZ_JARRAF010000011.1"/>
</dbReference>
<name>A0ABT7DX32_9NEIS</name>
<reference evidence="13" key="1">
    <citation type="submission" date="2023-03" db="EMBL/GenBank/DDBJ databases">
        <title>Chitinimonas shenzhenensis gen. nov., sp. nov., a novel member of family Burkholderiaceae isolated from activated sludge collected in Shen Zhen, China.</title>
        <authorList>
            <person name="Wang X."/>
        </authorList>
    </citation>
    <scope>NUCLEOTIDE SEQUENCE</scope>
    <source>
        <strain evidence="13">DQS-5</strain>
    </source>
</reference>
<dbReference type="Gene3D" id="2.30.42.10">
    <property type="match status" value="2"/>
</dbReference>
<keyword evidence="9 11" id="KW-0482">Metalloprotease</keyword>
<dbReference type="Pfam" id="PF02163">
    <property type="entry name" value="Peptidase_M50"/>
    <property type="match status" value="1"/>
</dbReference>
<evidence type="ECO:0000313" key="13">
    <source>
        <dbReference type="EMBL" id="MDK2124622.1"/>
    </source>
</evidence>
<comment type="caution">
    <text evidence="13">The sequence shown here is derived from an EMBL/GenBank/DDBJ whole genome shotgun (WGS) entry which is preliminary data.</text>
</comment>
<evidence type="ECO:0000256" key="9">
    <source>
        <dbReference type="ARBA" id="ARBA00023049"/>
    </source>
</evidence>
<sequence length="448" mass="48222">MSVLLSITAFIITIGILVTFHELGHYWVARKCGVKVLTFSFGFGPCLWSMQRGDTTWQIAAIPLGGYVRMLDEREGPVAPSERQYAFDHQSLGKRAAVIIAGPAANFLLAIAVLWGIYSYGVEELRPVIGAVVPGTPAALAGLQAGDEVKALNASPIASWQSLRMALLDSASAKAVALLEVRTAGGAYLTRELDLRKLTAADVDEHLLSRLGLSAYRYLPVVYALVPNSAAAQAGVLAGDKIISVDGRSVSDWNLFSSEIRSRPGQTIQLGLVRGTQQLSMSIAIAATEEGGTKMGRLGILPSPDFKQIENLRINVQYGPIEALQAALTETWDKAGFSLKMLWRMVAGNVSWKQISGPVSIADYAGQSAKAGFQPYLEFLCLLSISIGVLNLLPIPVLDGGHLLYYAAEFIKGSPLSIRTIEIGQRVGLLLLFSLMAFALINDMQRFG</sequence>
<keyword evidence="10 11" id="KW-0472">Membrane</keyword>
<comment type="cofactor">
    <cofactor evidence="1 11">
        <name>Zn(2+)</name>
        <dbReference type="ChEBI" id="CHEBI:29105"/>
    </cofactor>
</comment>
<dbReference type="GO" id="GO:0008237">
    <property type="term" value="F:metallopeptidase activity"/>
    <property type="evidence" value="ECO:0007669"/>
    <property type="project" value="UniProtKB-KW"/>
</dbReference>
<feature type="domain" description="PDZ" evidence="12">
    <location>
        <begin position="192"/>
        <end position="252"/>
    </location>
</feature>
<keyword evidence="8 11" id="KW-1133">Transmembrane helix</keyword>
<dbReference type="SMART" id="SM00228">
    <property type="entry name" value="PDZ"/>
    <property type="match status" value="2"/>
</dbReference>
<evidence type="ECO:0000256" key="7">
    <source>
        <dbReference type="ARBA" id="ARBA00022833"/>
    </source>
</evidence>
<accession>A0ABT7DX32</accession>
<evidence type="ECO:0000256" key="3">
    <source>
        <dbReference type="ARBA" id="ARBA00007931"/>
    </source>
</evidence>
<evidence type="ECO:0000256" key="6">
    <source>
        <dbReference type="ARBA" id="ARBA00022801"/>
    </source>
</evidence>
<comment type="subcellular location">
    <subcellularLocation>
        <location evidence="2">Membrane</location>
        <topology evidence="2">Multi-pass membrane protein</topology>
    </subcellularLocation>
</comment>
<dbReference type="InterPro" id="IPR004387">
    <property type="entry name" value="Pept_M50_Zn"/>
</dbReference>
<dbReference type="PROSITE" id="PS50106">
    <property type="entry name" value="PDZ"/>
    <property type="match status" value="1"/>
</dbReference>
<keyword evidence="14" id="KW-1185">Reference proteome</keyword>
<feature type="transmembrane region" description="Helical" evidence="11">
    <location>
        <begin position="423"/>
        <end position="441"/>
    </location>
</feature>
<dbReference type="InterPro" id="IPR001478">
    <property type="entry name" value="PDZ"/>
</dbReference>
<evidence type="ECO:0000256" key="8">
    <source>
        <dbReference type="ARBA" id="ARBA00022989"/>
    </source>
</evidence>
<feature type="transmembrane region" description="Helical" evidence="11">
    <location>
        <begin position="96"/>
        <end position="118"/>
    </location>
</feature>
<dbReference type="SUPFAM" id="SSF50156">
    <property type="entry name" value="PDZ domain-like"/>
    <property type="match status" value="2"/>
</dbReference>
<comment type="similarity">
    <text evidence="3 11">Belongs to the peptidase M50B family.</text>
</comment>
<dbReference type="EMBL" id="JARRAF010000011">
    <property type="protein sequence ID" value="MDK2124622.1"/>
    <property type="molecule type" value="Genomic_DNA"/>
</dbReference>
<keyword evidence="4" id="KW-0645">Protease</keyword>
<dbReference type="NCBIfam" id="TIGR00054">
    <property type="entry name" value="RIP metalloprotease RseP"/>
    <property type="match status" value="1"/>
</dbReference>
<dbReference type="InterPro" id="IPR036034">
    <property type="entry name" value="PDZ_sf"/>
</dbReference>
<dbReference type="CDD" id="cd06163">
    <property type="entry name" value="S2P-M50_PDZ_RseP-like"/>
    <property type="match status" value="1"/>
</dbReference>
<organism evidence="13 14">
    <name type="scientific">Parachitinimonas caeni</name>
    <dbReference type="NCBI Taxonomy" id="3031301"/>
    <lineage>
        <taxon>Bacteria</taxon>
        <taxon>Pseudomonadati</taxon>
        <taxon>Pseudomonadota</taxon>
        <taxon>Betaproteobacteria</taxon>
        <taxon>Neisseriales</taxon>
        <taxon>Chitinibacteraceae</taxon>
        <taxon>Parachitinimonas</taxon>
    </lineage>
</organism>
<dbReference type="Pfam" id="PF17820">
    <property type="entry name" value="PDZ_6"/>
    <property type="match status" value="1"/>
</dbReference>
<dbReference type="InterPro" id="IPR041489">
    <property type="entry name" value="PDZ_6"/>
</dbReference>
<dbReference type="EC" id="3.4.24.-" evidence="11"/>
<dbReference type="InterPro" id="IPR008915">
    <property type="entry name" value="Peptidase_M50"/>
</dbReference>
<gene>
    <name evidence="13" type="primary">rseP</name>
    <name evidence="13" type="ORF">PZA18_11220</name>
</gene>